<proteinExistence type="predicted"/>
<dbReference type="Proteomes" id="UP000515561">
    <property type="component" value="Chromosome"/>
</dbReference>
<dbReference type="AlphaFoldDB" id="A0A6S6QTX0"/>
<protein>
    <submittedName>
        <fullName evidence="2">Uncharacterized protein</fullName>
    </submittedName>
</protein>
<dbReference type="KEGG" id="acel:acsn021_23220"/>
<sequence length="39" mass="4314">MAKKDNKGRNNINKKDHQLKTEAVTSSAASNKQETKNGK</sequence>
<evidence type="ECO:0000313" key="2">
    <source>
        <dbReference type="EMBL" id="BCJ94753.1"/>
    </source>
</evidence>
<feature type="compositionally biased region" description="Polar residues" evidence="1">
    <location>
        <begin position="23"/>
        <end position="32"/>
    </location>
</feature>
<evidence type="ECO:0000313" key="3">
    <source>
        <dbReference type="Proteomes" id="UP000515561"/>
    </source>
</evidence>
<gene>
    <name evidence="2" type="ORF">acsn021_23220</name>
</gene>
<feature type="compositionally biased region" description="Basic and acidic residues" evidence="1">
    <location>
        <begin position="1"/>
        <end position="20"/>
    </location>
</feature>
<reference evidence="2 3" key="1">
    <citation type="journal article" date="2016" name="Int. J. Syst. Evol. Microbiol.">
        <title>Descriptions of Anaerotaenia torta gen. nov., sp. nov. and Anaerocolumna cellulosilytica gen. nov., sp. nov. isolated from a methanogenic reactor of cattle waste.</title>
        <authorList>
            <person name="Uek A."/>
            <person name="Ohtaki Y."/>
            <person name="Kaku N."/>
            <person name="Ueki K."/>
        </authorList>
    </citation>
    <scope>NUCLEOTIDE SEQUENCE [LARGE SCALE GENOMIC DNA]</scope>
    <source>
        <strain evidence="2 3">SN021</strain>
    </source>
</reference>
<name>A0A6S6QTX0_9FIRM</name>
<organism evidence="2 3">
    <name type="scientific">Anaerocolumna cellulosilytica</name>
    <dbReference type="NCBI Taxonomy" id="433286"/>
    <lineage>
        <taxon>Bacteria</taxon>
        <taxon>Bacillati</taxon>
        <taxon>Bacillota</taxon>
        <taxon>Clostridia</taxon>
        <taxon>Lachnospirales</taxon>
        <taxon>Lachnospiraceae</taxon>
        <taxon>Anaerocolumna</taxon>
    </lineage>
</organism>
<keyword evidence="3" id="KW-1185">Reference proteome</keyword>
<feature type="region of interest" description="Disordered" evidence="1">
    <location>
        <begin position="1"/>
        <end position="39"/>
    </location>
</feature>
<accession>A0A6S6QTX0</accession>
<evidence type="ECO:0000256" key="1">
    <source>
        <dbReference type="SAM" id="MobiDB-lite"/>
    </source>
</evidence>
<dbReference type="EMBL" id="AP023367">
    <property type="protein sequence ID" value="BCJ94753.1"/>
    <property type="molecule type" value="Genomic_DNA"/>
</dbReference>